<dbReference type="InterPro" id="IPR003445">
    <property type="entry name" value="Cat_transpt"/>
</dbReference>
<evidence type="ECO:0000313" key="10">
    <source>
        <dbReference type="Proteomes" id="UP001567538"/>
    </source>
</evidence>
<feature type="transmembrane region" description="Helical" evidence="8">
    <location>
        <begin position="345"/>
        <end position="365"/>
    </location>
</feature>
<dbReference type="Proteomes" id="UP001567538">
    <property type="component" value="Unassembled WGS sequence"/>
</dbReference>
<dbReference type="Pfam" id="PF02386">
    <property type="entry name" value="TrkH"/>
    <property type="match status" value="1"/>
</dbReference>
<name>A0ABD1G7M5_SALDI</name>
<evidence type="ECO:0000256" key="4">
    <source>
        <dbReference type="ARBA" id="ARBA00022692"/>
    </source>
</evidence>
<dbReference type="EMBL" id="JBEAFC010000010">
    <property type="protein sequence ID" value="KAL1539184.1"/>
    <property type="molecule type" value="Genomic_DNA"/>
</dbReference>
<evidence type="ECO:0000313" key="9">
    <source>
        <dbReference type="EMBL" id="KAL1539184.1"/>
    </source>
</evidence>
<gene>
    <name evidence="9" type="ORF">AAHA92_27837</name>
</gene>
<dbReference type="InterPro" id="IPR051143">
    <property type="entry name" value="TrkH_K-transport"/>
</dbReference>
<dbReference type="GO" id="GO:0016020">
    <property type="term" value="C:membrane"/>
    <property type="evidence" value="ECO:0007669"/>
    <property type="project" value="UniProtKB-SubCell"/>
</dbReference>
<evidence type="ECO:0000256" key="2">
    <source>
        <dbReference type="ARBA" id="ARBA00010864"/>
    </source>
</evidence>
<dbReference type="PANTHER" id="PTHR31064">
    <property type="entry name" value="POTASSIUM TRANSPORT PROTEIN DDB_G0292412-RELATED"/>
    <property type="match status" value="1"/>
</dbReference>
<feature type="transmembrane region" description="Helical" evidence="8">
    <location>
        <begin position="40"/>
        <end position="61"/>
    </location>
</feature>
<feature type="transmembrane region" description="Helical" evidence="8">
    <location>
        <begin position="97"/>
        <end position="119"/>
    </location>
</feature>
<reference evidence="9 10" key="1">
    <citation type="submission" date="2024-06" db="EMBL/GenBank/DDBJ databases">
        <title>A chromosome level genome sequence of Diviner's sage (Salvia divinorum).</title>
        <authorList>
            <person name="Ford S.A."/>
            <person name="Ro D.-K."/>
            <person name="Ness R.W."/>
            <person name="Phillips M.A."/>
        </authorList>
    </citation>
    <scope>NUCLEOTIDE SEQUENCE [LARGE SCALE GENOMIC DNA]</scope>
    <source>
        <strain evidence="9">SAF-2024a</strain>
        <tissue evidence="9">Leaf</tissue>
    </source>
</reference>
<evidence type="ECO:0000256" key="7">
    <source>
        <dbReference type="ARBA" id="ARBA00023136"/>
    </source>
</evidence>
<evidence type="ECO:0000256" key="8">
    <source>
        <dbReference type="SAM" id="Phobius"/>
    </source>
</evidence>
<comment type="similarity">
    <text evidence="2">Belongs to the TrkH potassium transport family. HKT (TC 2.A.38.3) subfamily.</text>
</comment>
<keyword evidence="4 8" id="KW-0812">Transmembrane</keyword>
<sequence>MDHFSYYTKKIQNLCTNSWKLTKLLLFRTYHIIVMKSNPFFMSIFYLLFISIIGFVMLKAWKPRAPSPMPRNIDLLFTSVSAATVSSMATVEMEVFSAQHLIVMTVLMFLGGEIFTSLLRLHFTAKPYIEGRVEHVESLPFSQHMSQTEDSFLKLDDAIKFLAVLVLGYVAVVQTIGVASVLMYLSLVSGAEGVLKNKGIKTSIFSVFTVVSTFANCGFIPMNENLILFSKNTGLLLILLPQILLGNTLFPSALRVIICVLGKKFKRTEAEYLLKNTKEVGFPHLLPRLESTLLATTVMGFLLIASVLFSSMEWHNAGLDGMNSYRRVVGIFFQCANARHSGENIVDLSTIAPAILVFFMLMMYLPPYTSFVPTKSEEQGQPKLEGKKKRKYTIAKNFTFSQISYLAIFIVLICITERKSLKDDPINFSVLNIAFEVISAYGNVGLTTGYSCNRQVRRDPKCVDKWYGLAGKWSDEGKLILIVVMLFGRLKKFNVKGGRAWKLL</sequence>
<feature type="transmembrane region" description="Helical" evidence="8">
    <location>
        <begin position="293"/>
        <end position="312"/>
    </location>
</feature>
<keyword evidence="5 8" id="KW-1133">Transmembrane helix</keyword>
<feature type="transmembrane region" description="Helical" evidence="8">
    <location>
        <begin position="234"/>
        <end position="258"/>
    </location>
</feature>
<feature type="transmembrane region" description="Helical" evidence="8">
    <location>
        <begin position="398"/>
        <end position="415"/>
    </location>
</feature>
<keyword evidence="6" id="KW-0406">Ion transport</keyword>
<organism evidence="9 10">
    <name type="scientific">Salvia divinorum</name>
    <name type="common">Maria pastora</name>
    <name type="synonym">Diviner's sage</name>
    <dbReference type="NCBI Taxonomy" id="28513"/>
    <lineage>
        <taxon>Eukaryota</taxon>
        <taxon>Viridiplantae</taxon>
        <taxon>Streptophyta</taxon>
        <taxon>Embryophyta</taxon>
        <taxon>Tracheophyta</taxon>
        <taxon>Spermatophyta</taxon>
        <taxon>Magnoliopsida</taxon>
        <taxon>eudicotyledons</taxon>
        <taxon>Gunneridae</taxon>
        <taxon>Pentapetalae</taxon>
        <taxon>asterids</taxon>
        <taxon>lamiids</taxon>
        <taxon>Lamiales</taxon>
        <taxon>Lamiaceae</taxon>
        <taxon>Nepetoideae</taxon>
        <taxon>Mentheae</taxon>
        <taxon>Salviinae</taxon>
        <taxon>Salvia</taxon>
        <taxon>Salvia subgen. Calosphace</taxon>
    </lineage>
</organism>
<accession>A0ABD1G7M5</accession>
<keyword evidence="10" id="KW-1185">Reference proteome</keyword>
<dbReference type="GO" id="GO:0030001">
    <property type="term" value="P:metal ion transport"/>
    <property type="evidence" value="ECO:0007669"/>
    <property type="project" value="UniProtKB-ARBA"/>
</dbReference>
<evidence type="ECO:0000256" key="3">
    <source>
        <dbReference type="ARBA" id="ARBA00022448"/>
    </source>
</evidence>
<comment type="caution">
    <text evidence="9">The sequence shown here is derived from an EMBL/GenBank/DDBJ whole genome shotgun (WGS) entry which is preliminary data.</text>
</comment>
<evidence type="ECO:0000256" key="1">
    <source>
        <dbReference type="ARBA" id="ARBA00004141"/>
    </source>
</evidence>
<proteinExistence type="inferred from homology"/>
<dbReference type="AlphaFoldDB" id="A0ABD1G7M5"/>
<keyword evidence="3" id="KW-0813">Transport</keyword>
<comment type="subcellular location">
    <subcellularLocation>
        <location evidence="1">Membrane</location>
        <topology evidence="1">Multi-pass membrane protein</topology>
    </subcellularLocation>
</comment>
<evidence type="ECO:0000256" key="6">
    <source>
        <dbReference type="ARBA" id="ARBA00023065"/>
    </source>
</evidence>
<dbReference type="PANTHER" id="PTHR31064:SF38">
    <property type="entry name" value="CATION TRANSPORTER HKT1_4-RELATED"/>
    <property type="match status" value="1"/>
</dbReference>
<protein>
    <submittedName>
        <fullName evidence="9">Cation transporter HKT6</fullName>
    </submittedName>
</protein>
<keyword evidence="7 8" id="KW-0472">Membrane</keyword>
<evidence type="ECO:0000256" key="5">
    <source>
        <dbReference type="ARBA" id="ARBA00022989"/>
    </source>
</evidence>
<feature type="transmembrane region" description="Helical" evidence="8">
    <location>
        <begin position="161"/>
        <end position="184"/>
    </location>
</feature>